<organism evidence="2 3">
    <name type="scientific">Xanthomonas campestris pv. phaseoli</name>
    <dbReference type="NCBI Taxonomy" id="317013"/>
    <lineage>
        <taxon>Bacteria</taxon>
        <taxon>Pseudomonadati</taxon>
        <taxon>Pseudomonadota</taxon>
        <taxon>Gammaproteobacteria</taxon>
        <taxon>Lysobacterales</taxon>
        <taxon>Lysobacteraceae</taxon>
        <taxon>Xanthomonas</taxon>
    </lineage>
</organism>
<gene>
    <name evidence="1" type="ORF">XAP6984_430001</name>
    <name evidence="2" type="ORF">XAP7430_400211</name>
</gene>
<dbReference type="Proteomes" id="UP000234166">
    <property type="component" value="Unassembled WGS sequence"/>
</dbReference>
<evidence type="ECO:0000313" key="2">
    <source>
        <dbReference type="EMBL" id="SON89153.1"/>
    </source>
</evidence>
<reference evidence="3 4" key="1">
    <citation type="submission" date="2017-10" db="EMBL/GenBank/DDBJ databases">
        <authorList>
            <person name="Regsiter A."/>
            <person name="William W."/>
        </authorList>
    </citation>
    <scope>NUCLEOTIDE SEQUENCE [LARGE SCALE GENOMIC DNA]</scope>
    <source>
        <strain evidence="1 4">CFBP6984</strain>
        <strain evidence="2 3">CFBP7430</strain>
    </source>
</reference>
<dbReference type="EMBL" id="OCYT01000099">
    <property type="protein sequence ID" value="SON82170.1"/>
    <property type="molecule type" value="Genomic_DNA"/>
</dbReference>
<evidence type="ECO:0000313" key="4">
    <source>
        <dbReference type="Proteomes" id="UP000234181"/>
    </source>
</evidence>
<evidence type="ECO:0000313" key="3">
    <source>
        <dbReference type="Proteomes" id="UP000234166"/>
    </source>
</evidence>
<proteinExistence type="predicted"/>
<dbReference type="AlphaFoldDB" id="A0AB38E0Z5"/>
<evidence type="ECO:0000313" key="1">
    <source>
        <dbReference type="EMBL" id="SON82170.1"/>
    </source>
</evidence>
<dbReference type="EMBL" id="OCYS01000095">
    <property type="protein sequence ID" value="SON89153.1"/>
    <property type="molecule type" value="Genomic_DNA"/>
</dbReference>
<dbReference type="Proteomes" id="UP000234181">
    <property type="component" value="Unassembled WGS sequence"/>
</dbReference>
<sequence length="77" mass="8255">MIAGCRNRCVPYWITAVAPFAKLGKAHREQRVLPAPSSALRAPSPAGGRRQRACVILPVLHDESMPAELGAMPHLAS</sequence>
<comment type="caution">
    <text evidence="2">The sequence shown here is derived from an EMBL/GenBank/DDBJ whole genome shotgun (WGS) entry which is preliminary data.</text>
</comment>
<name>A0AB38E0Z5_XANCH</name>
<accession>A0AB38E0Z5</accession>
<keyword evidence="4" id="KW-1185">Reference proteome</keyword>
<protein>
    <submittedName>
        <fullName evidence="2">Uncharacterized protein</fullName>
    </submittedName>
</protein>